<evidence type="ECO:0000313" key="4">
    <source>
        <dbReference type="Proteomes" id="UP001188597"/>
    </source>
</evidence>
<dbReference type="EMBL" id="JAVXUP010004818">
    <property type="protein sequence ID" value="KAK2996659.1"/>
    <property type="molecule type" value="Genomic_DNA"/>
</dbReference>
<dbReference type="InterPro" id="IPR045051">
    <property type="entry name" value="SBT"/>
</dbReference>
<comment type="similarity">
    <text evidence="1">Belongs to the peptidase S8 family.</text>
</comment>
<evidence type="ECO:0000256" key="1">
    <source>
        <dbReference type="ARBA" id="ARBA00011073"/>
    </source>
</evidence>
<comment type="caution">
    <text evidence="3">The sequence shown here is derived from an EMBL/GenBank/DDBJ whole genome shotgun (WGS) entry which is preliminary data.</text>
</comment>
<accession>A0AA88UT91</accession>
<keyword evidence="4" id="KW-1185">Reference proteome</keyword>
<name>A0AA88UT91_9ASTE</name>
<dbReference type="Gene3D" id="3.40.50.200">
    <property type="entry name" value="Peptidase S8/S53 domain"/>
    <property type="match status" value="1"/>
</dbReference>
<organism evidence="3 4">
    <name type="scientific">Escallonia herrerae</name>
    <dbReference type="NCBI Taxonomy" id="1293975"/>
    <lineage>
        <taxon>Eukaryota</taxon>
        <taxon>Viridiplantae</taxon>
        <taxon>Streptophyta</taxon>
        <taxon>Embryophyta</taxon>
        <taxon>Tracheophyta</taxon>
        <taxon>Spermatophyta</taxon>
        <taxon>Magnoliopsida</taxon>
        <taxon>eudicotyledons</taxon>
        <taxon>Gunneridae</taxon>
        <taxon>Pentapetalae</taxon>
        <taxon>asterids</taxon>
        <taxon>campanulids</taxon>
        <taxon>Escalloniales</taxon>
        <taxon>Escalloniaceae</taxon>
        <taxon>Escallonia</taxon>
    </lineage>
</organism>
<dbReference type="InterPro" id="IPR036852">
    <property type="entry name" value="Peptidase_S8/S53_dom_sf"/>
</dbReference>
<reference evidence="3" key="1">
    <citation type="submission" date="2022-12" db="EMBL/GenBank/DDBJ databases">
        <title>Draft genome assemblies for two species of Escallonia (Escalloniales).</title>
        <authorList>
            <person name="Chanderbali A."/>
            <person name="Dervinis C."/>
            <person name="Anghel I."/>
            <person name="Soltis D."/>
            <person name="Soltis P."/>
            <person name="Zapata F."/>
        </authorList>
    </citation>
    <scope>NUCLEOTIDE SEQUENCE</scope>
    <source>
        <strain evidence="3">UCBG64.0493</strain>
        <tissue evidence="3">Leaf</tissue>
    </source>
</reference>
<evidence type="ECO:0000313" key="3">
    <source>
        <dbReference type="EMBL" id="KAK2996659.1"/>
    </source>
</evidence>
<dbReference type="PANTHER" id="PTHR10795">
    <property type="entry name" value="PROPROTEIN CONVERTASE SUBTILISIN/KEXIN"/>
    <property type="match status" value="1"/>
</dbReference>
<keyword evidence="2" id="KW-0732">Signal</keyword>
<proteinExistence type="inferred from homology"/>
<dbReference type="GO" id="GO:0006508">
    <property type="term" value="P:proteolysis"/>
    <property type="evidence" value="ECO:0007669"/>
    <property type="project" value="InterPro"/>
</dbReference>
<sequence length="85" mass="9344">MAAWRMNATKNQEAEFAYGAGHIDPVKATNPGLVYDTLKEDYIQMLCNLNGKDLETIASTSLVWSNGTHSVRSPIILHPDPFPLG</sequence>
<evidence type="ECO:0000256" key="2">
    <source>
        <dbReference type="ARBA" id="ARBA00022729"/>
    </source>
</evidence>
<dbReference type="GO" id="GO:0004252">
    <property type="term" value="F:serine-type endopeptidase activity"/>
    <property type="evidence" value="ECO:0007669"/>
    <property type="project" value="InterPro"/>
</dbReference>
<dbReference type="AlphaFoldDB" id="A0AA88UT91"/>
<protein>
    <submittedName>
        <fullName evidence="3">Uncharacterized protein</fullName>
    </submittedName>
</protein>
<gene>
    <name evidence="3" type="ORF">RJ639_026380</name>
</gene>
<dbReference type="Proteomes" id="UP001188597">
    <property type="component" value="Unassembled WGS sequence"/>
</dbReference>